<protein>
    <submittedName>
        <fullName evidence="1">Dna2/Cas4 domain-containing protein</fullName>
    </submittedName>
</protein>
<gene>
    <name evidence="1" type="ORF">ACFSBJ_07070</name>
</gene>
<name>A0ABD6CW84_9EURY</name>
<reference evidence="1 2" key="1">
    <citation type="journal article" date="2019" name="Int. J. Syst. Evol. Microbiol.">
        <title>The Global Catalogue of Microorganisms (GCM) 10K type strain sequencing project: providing services to taxonomists for standard genome sequencing and annotation.</title>
        <authorList>
            <consortium name="The Broad Institute Genomics Platform"/>
            <consortium name="The Broad Institute Genome Sequencing Center for Infectious Disease"/>
            <person name="Wu L."/>
            <person name="Ma J."/>
        </authorList>
    </citation>
    <scope>NUCLEOTIDE SEQUENCE [LARGE SCALE GENOMIC DNA]</scope>
    <source>
        <strain evidence="1 2">CGMCC 1.10594</strain>
    </source>
</reference>
<organism evidence="1 2">
    <name type="scientific">Haloplanus ruber</name>
    <dbReference type="NCBI Taxonomy" id="869892"/>
    <lineage>
        <taxon>Archaea</taxon>
        <taxon>Methanobacteriati</taxon>
        <taxon>Methanobacteriota</taxon>
        <taxon>Stenosarchaea group</taxon>
        <taxon>Halobacteria</taxon>
        <taxon>Halobacteriales</taxon>
        <taxon>Haloferacaceae</taxon>
        <taxon>Haloplanus</taxon>
    </lineage>
</organism>
<sequence>MIAFSALARAAYCPRQQYYADRDGDDGQPPPTVRKRQSLAFRYPELRAADDATLAAEPVDRPPAAYRAALDRLASREDWTELVDPAAREVRLTGRECRGVAHKILPGNEGDPPTPSFVSPGQPPDRGVWHPQRVRAVAMAKALAWERERAVPSALIEYPAHGVVRRVDLTTRNKAAYRRTIRTVRGMDGPPPRIDDDAKCAACDYREACGVRSRSLRSLLGL</sequence>
<comment type="caution">
    <text evidence="1">The sequence shown here is derived from an EMBL/GenBank/DDBJ whole genome shotgun (WGS) entry which is preliminary data.</text>
</comment>
<proteinExistence type="predicted"/>
<dbReference type="EMBL" id="JBHUDL010000009">
    <property type="protein sequence ID" value="MFD1633497.1"/>
    <property type="molecule type" value="Genomic_DNA"/>
</dbReference>
<keyword evidence="2" id="KW-1185">Reference proteome</keyword>
<accession>A0ABD6CW84</accession>
<dbReference type="Proteomes" id="UP001597075">
    <property type="component" value="Unassembled WGS sequence"/>
</dbReference>
<dbReference type="AlphaFoldDB" id="A0ABD6CW84"/>
<dbReference type="RefSeq" id="WP_256405622.1">
    <property type="nucleotide sequence ID" value="NZ_CP187151.1"/>
</dbReference>
<evidence type="ECO:0000313" key="2">
    <source>
        <dbReference type="Proteomes" id="UP001597075"/>
    </source>
</evidence>
<evidence type="ECO:0000313" key="1">
    <source>
        <dbReference type="EMBL" id="MFD1633497.1"/>
    </source>
</evidence>